<evidence type="ECO:0000259" key="5">
    <source>
        <dbReference type="PROSITE" id="PS51132"/>
    </source>
</evidence>
<dbReference type="Proteomes" id="UP000001646">
    <property type="component" value="Chromosome 1"/>
</dbReference>
<dbReference type="GO" id="GO:0007165">
    <property type="term" value="P:signal transduction"/>
    <property type="evidence" value="ECO:0000318"/>
    <property type="project" value="GO_Central"/>
</dbReference>
<reference evidence="6" key="2">
    <citation type="submission" date="2025-08" db="UniProtKB">
        <authorList>
            <consortium name="Ensembl"/>
        </authorList>
    </citation>
    <scope>IDENTIFICATION</scope>
</reference>
<dbReference type="Ensembl" id="ENSACAT00000052810.1">
    <property type="protein sequence ID" value="ENSACAP00000031897.1"/>
    <property type="gene ID" value="ENSACAG00000042182.1"/>
</dbReference>
<dbReference type="GO" id="GO:0005615">
    <property type="term" value="C:extracellular space"/>
    <property type="evidence" value="ECO:0000318"/>
    <property type="project" value="GO_Central"/>
</dbReference>
<comment type="caution">
    <text evidence="3">Lacks conserved residue(s) required for the propagation of feature annotation.</text>
</comment>
<evidence type="ECO:0000256" key="2">
    <source>
        <dbReference type="ARBA" id="ARBA00022525"/>
    </source>
</evidence>
<protein>
    <recommendedName>
        <fullName evidence="5">Olfactomedin-like domain-containing protein</fullName>
    </recommendedName>
</protein>
<evidence type="ECO:0000313" key="6">
    <source>
        <dbReference type="Ensembl" id="ENSACAP00000031897.1"/>
    </source>
</evidence>
<dbReference type="PANTHER" id="PTHR23192">
    <property type="entry name" value="OLFACTOMEDIN-RELATED"/>
    <property type="match status" value="1"/>
</dbReference>
<dbReference type="InterPro" id="IPR050605">
    <property type="entry name" value="Olfactomedin-like_domain"/>
</dbReference>
<dbReference type="SUPFAM" id="SSF69304">
    <property type="entry name" value="Tricorn protease N-terminal domain"/>
    <property type="match status" value="1"/>
</dbReference>
<dbReference type="AlphaFoldDB" id="A0A803T9K7"/>
<name>A0A803T9K7_ANOCA</name>
<sequence>SSSFCQPSTLKTCQCDGLIPFSDKGKLTTTLMFQINNINTAVTTMEGHDKNNIVTIQREINNLRKKLQECEEAIASGAGLANLSMSPPVGDCNHGGILKVSDPVLVKLNWKGSDFKAGSWGKDFAVGTKTPDHYWVFPLNKDERTLESYRLYSSYKKLLIYSPVREYSLNIRNNPNCEDCGQGAGVIFFNGSFYYNCFDSRALCRADPFSMRISRENIEDQDPASFNNWFSYKGVKYQDIDLAGDEKGLWMVHVANGNMVIRKVNPDTLQLDTPWTTSQKKRNVSNAFMICGVLYATKRVNSTHEVIFYAFDTNSAKEHSLRIFLNKPLPTMQSLSYNPNDQKLYMYNDGYLVYYDVKFKPRVAKRAGPALAADSGLDIHDGKSQSLVVKSAQSAADKEDRSLGNRQQKTKTSKGEISAIHESRMM</sequence>
<evidence type="ECO:0000313" key="7">
    <source>
        <dbReference type="Proteomes" id="UP000001646"/>
    </source>
</evidence>
<evidence type="ECO:0000256" key="4">
    <source>
        <dbReference type="SAM" id="MobiDB-lite"/>
    </source>
</evidence>
<evidence type="ECO:0000256" key="1">
    <source>
        <dbReference type="ARBA" id="ARBA00004613"/>
    </source>
</evidence>
<evidence type="ECO:0000256" key="3">
    <source>
        <dbReference type="PROSITE-ProRule" id="PRU00446"/>
    </source>
</evidence>
<dbReference type="Pfam" id="PF02191">
    <property type="entry name" value="OLF"/>
    <property type="match status" value="1"/>
</dbReference>
<comment type="subcellular location">
    <subcellularLocation>
        <location evidence="1">Secreted</location>
    </subcellularLocation>
</comment>
<dbReference type="InterPro" id="IPR003112">
    <property type="entry name" value="Olfac-like_dom"/>
</dbReference>
<feature type="region of interest" description="Disordered" evidence="4">
    <location>
        <begin position="391"/>
        <end position="426"/>
    </location>
</feature>
<keyword evidence="7" id="KW-1185">Reference proteome</keyword>
<keyword evidence="2" id="KW-0964">Secreted</keyword>
<dbReference type="InParanoid" id="A0A803T9K7"/>
<reference evidence="6 7" key="1">
    <citation type="submission" date="2009-12" db="EMBL/GenBank/DDBJ databases">
        <title>The Genome Sequence of Anolis carolinensis (Green Anole Lizard).</title>
        <authorList>
            <consortium name="The Genome Sequencing Platform"/>
            <person name="Di Palma F."/>
            <person name="Alfoldi J."/>
            <person name="Heiman D."/>
            <person name="Young S."/>
            <person name="Grabherr M."/>
            <person name="Johnson J."/>
            <person name="Lander E.S."/>
            <person name="Lindblad-Toh K."/>
        </authorList>
    </citation>
    <scope>NUCLEOTIDE SEQUENCE [LARGE SCALE GENOMIC DNA]</scope>
    <source>
        <strain evidence="6 7">JBL SC #1</strain>
    </source>
</reference>
<accession>A0A803T9K7</accession>
<dbReference type="GeneTree" id="ENSGT00940000155454"/>
<dbReference type="PANTHER" id="PTHR23192:SF7">
    <property type="entry name" value="OLFACTOMEDIN-4"/>
    <property type="match status" value="1"/>
</dbReference>
<organism evidence="6 7">
    <name type="scientific">Anolis carolinensis</name>
    <name type="common">Green anole</name>
    <name type="synonym">American chameleon</name>
    <dbReference type="NCBI Taxonomy" id="28377"/>
    <lineage>
        <taxon>Eukaryota</taxon>
        <taxon>Metazoa</taxon>
        <taxon>Chordata</taxon>
        <taxon>Craniata</taxon>
        <taxon>Vertebrata</taxon>
        <taxon>Euteleostomi</taxon>
        <taxon>Lepidosauria</taxon>
        <taxon>Squamata</taxon>
        <taxon>Bifurcata</taxon>
        <taxon>Unidentata</taxon>
        <taxon>Episquamata</taxon>
        <taxon>Toxicofera</taxon>
        <taxon>Iguania</taxon>
        <taxon>Dactyloidae</taxon>
        <taxon>Anolis</taxon>
    </lineage>
</organism>
<reference evidence="6" key="3">
    <citation type="submission" date="2025-09" db="UniProtKB">
        <authorList>
            <consortium name="Ensembl"/>
        </authorList>
    </citation>
    <scope>IDENTIFICATION</scope>
</reference>
<dbReference type="PROSITE" id="PS51132">
    <property type="entry name" value="OLF"/>
    <property type="match status" value="1"/>
</dbReference>
<dbReference type="SMART" id="SM00284">
    <property type="entry name" value="OLF"/>
    <property type="match status" value="1"/>
</dbReference>
<feature type="domain" description="Olfactomedin-like" evidence="5">
    <location>
        <begin position="91"/>
        <end position="361"/>
    </location>
</feature>
<proteinExistence type="predicted"/>